<evidence type="ECO:0000256" key="1">
    <source>
        <dbReference type="SAM" id="Phobius"/>
    </source>
</evidence>
<dbReference type="Proteomes" id="UP000483820">
    <property type="component" value="Chromosome V"/>
</dbReference>
<accession>A0A6A5G755</accession>
<dbReference type="AlphaFoldDB" id="A0A6A5G755"/>
<organism evidence="2 3">
    <name type="scientific">Caenorhabditis remanei</name>
    <name type="common">Caenorhabditis vulgaris</name>
    <dbReference type="NCBI Taxonomy" id="31234"/>
    <lineage>
        <taxon>Eukaryota</taxon>
        <taxon>Metazoa</taxon>
        <taxon>Ecdysozoa</taxon>
        <taxon>Nematoda</taxon>
        <taxon>Chromadorea</taxon>
        <taxon>Rhabditida</taxon>
        <taxon>Rhabditina</taxon>
        <taxon>Rhabditomorpha</taxon>
        <taxon>Rhabditoidea</taxon>
        <taxon>Rhabditidae</taxon>
        <taxon>Peloderinae</taxon>
        <taxon>Caenorhabditis</taxon>
    </lineage>
</organism>
<feature type="transmembrane region" description="Helical" evidence="1">
    <location>
        <begin position="91"/>
        <end position="109"/>
    </location>
</feature>
<sequence length="244" mass="27067">MDRGFDNLPLVVADLRQPPRDIRALVAQSMLNDFLETGKMFRRALMLLAPYILSIGKWSVLSIVSITGIAYENIANTTSPTIWQYPSFVNGTSASTLPTFFLTLLMMGLKYQIAGEPRIRVHSLDRTTKFVCCVALVAVFFGAQTCTINKLENSTVFEKIVMGQTRASIHLDWLASGLEIISGYLGCAMAVVIYDFITFVECSVHVGSIGIALSSVFISCWYLIQTLELKIRTPEPIRPEADIV</sequence>
<dbReference type="CTD" id="78776484"/>
<feature type="transmembrane region" description="Helical" evidence="1">
    <location>
        <begin position="206"/>
        <end position="224"/>
    </location>
</feature>
<dbReference type="GeneID" id="78776484"/>
<dbReference type="KEGG" id="crq:GCK72_017112"/>
<feature type="transmembrane region" description="Helical" evidence="1">
    <location>
        <begin position="48"/>
        <end position="71"/>
    </location>
</feature>
<dbReference type="EMBL" id="WUAV01000005">
    <property type="protein sequence ID" value="KAF1750561.1"/>
    <property type="molecule type" value="Genomic_DNA"/>
</dbReference>
<keyword evidence="1" id="KW-0472">Membrane</keyword>
<comment type="caution">
    <text evidence="2">The sequence shown here is derived from an EMBL/GenBank/DDBJ whole genome shotgun (WGS) entry which is preliminary data.</text>
</comment>
<keyword evidence="1" id="KW-1133">Transmembrane helix</keyword>
<feature type="transmembrane region" description="Helical" evidence="1">
    <location>
        <begin position="130"/>
        <end position="151"/>
    </location>
</feature>
<proteinExistence type="predicted"/>
<feature type="transmembrane region" description="Helical" evidence="1">
    <location>
        <begin position="171"/>
        <end position="194"/>
    </location>
</feature>
<gene>
    <name evidence="2" type="ORF">GCK72_017112</name>
</gene>
<evidence type="ECO:0000313" key="2">
    <source>
        <dbReference type="EMBL" id="KAF1750561.1"/>
    </source>
</evidence>
<protein>
    <submittedName>
        <fullName evidence="2">Uncharacterized protein</fullName>
    </submittedName>
</protein>
<evidence type="ECO:0000313" key="3">
    <source>
        <dbReference type="Proteomes" id="UP000483820"/>
    </source>
</evidence>
<reference evidence="2 3" key="1">
    <citation type="submission" date="2019-12" db="EMBL/GenBank/DDBJ databases">
        <title>Chromosome-level assembly of the Caenorhabditis remanei genome.</title>
        <authorList>
            <person name="Teterina A.A."/>
            <person name="Willis J.H."/>
            <person name="Phillips P.C."/>
        </authorList>
    </citation>
    <scope>NUCLEOTIDE SEQUENCE [LARGE SCALE GENOMIC DNA]</scope>
    <source>
        <strain evidence="2 3">PX506</strain>
        <tissue evidence="2">Whole organism</tissue>
    </source>
</reference>
<name>A0A6A5G755_CAERE</name>
<keyword evidence="1" id="KW-0812">Transmembrane</keyword>
<dbReference type="RefSeq" id="XP_053580806.1">
    <property type="nucleotide sequence ID" value="XM_053731893.1"/>
</dbReference>